<sequence>MPPRAAKRPRVADEVVEPSAQDGSDLDEHQLFTQWAKAGGVEIHGVAPKRIEGRGIGLVTTMRHKAGDRLLFIPERAMFKPDAKLLEREKLQSASPQAQLAFSAMFACKPPEGNTGWETKPWTDVWPTVGDFTASMPIYWRKEDCEFLPPTARPHLKRQESDYDRDWDSVEDSCTALGYDEKAFKYYWTIVNSRSFHWKPPRGKGVMVMCPFVDYLNHGPTGSSCKVVLTAKGYEVLADRKYKPGEEVLATYGAHSNDKLLVHYGFIHWPSDETTPSPDDSISLDDAIMPKFSTDTREQLEHVGYCGGYMLTPTTNEICFRTEVAVRATLLTANEWEYFLGSGEDLAEDQSARVHDWVMEHLKEWRATCLGKMSELEKRPGTPKPVLEVTCRRWAQISEAVDRFVAQ</sequence>
<feature type="domain" description="SET" evidence="2">
    <location>
        <begin position="44"/>
        <end position="253"/>
    </location>
</feature>
<evidence type="ECO:0000313" key="4">
    <source>
        <dbReference type="Proteomes" id="UP001337655"/>
    </source>
</evidence>
<dbReference type="Gene3D" id="3.90.1410.10">
    <property type="entry name" value="set domain protein methyltransferase, domain 1"/>
    <property type="match status" value="1"/>
</dbReference>
<proteinExistence type="predicted"/>
<dbReference type="AlphaFoldDB" id="A0AAV9NX95"/>
<feature type="region of interest" description="Disordered" evidence="1">
    <location>
        <begin position="1"/>
        <end position="26"/>
    </location>
</feature>
<reference evidence="3 4" key="1">
    <citation type="submission" date="2023-08" db="EMBL/GenBank/DDBJ databases">
        <title>Black Yeasts Isolated from many extreme environments.</title>
        <authorList>
            <person name="Coleine C."/>
            <person name="Stajich J.E."/>
            <person name="Selbmann L."/>
        </authorList>
    </citation>
    <scope>NUCLEOTIDE SEQUENCE [LARGE SCALE GENOMIC DNA]</scope>
    <source>
        <strain evidence="3 4">CCFEE 5935</strain>
    </source>
</reference>
<dbReference type="InterPro" id="IPR046341">
    <property type="entry name" value="SET_dom_sf"/>
</dbReference>
<dbReference type="EMBL" id="JAVRRT010000020">
    <property type="protein sequence ID" value="KAK5164335.1"/>
    <property type="molecule type" value="Genomic_DNA"/>
</dbReference>
<dbReference type="PANTHER" id="PTHR13271">
    <property type="entry name" value="UNCHARACTERIZED PUTATIVE METHYLTRANSFERASE"/>
    <property type="match status" value="1"/>
</dbReference>
<accession>A0AAV9NX95</accession>
<dbReference type="PANTHER" id="PTHR13271:SF137">
    <property type="entry name" value="SET DOMAIN-CONTAINING PROTEIN"/>
    <property type="match status" value="1"/>
</dbReference>
<dbReference type="GeneID" id="89931361"/>
<gene>
    <name evidence="3" type="ORF">LTR77_010031</name>
</gene>
<evidence type="ECO:0000313" key="3">
    <source>
        <dbReference type="EMBL" id="KAK5164335.1"/>
    </source>
</evidence>
<dbReference type="SUPFAM" id="SSF82199">
    <property type="entry name" value="SET domain"/>
    <property type="match status" value="1"/>
</dbReference>
<dbReference type="PROSITE" id="PS50280">
    <property type="entry name" value="SET"/>
    <property type="match status" value="1"/>
</dbReference>
<dbReference type="InterPro" id="IPR001214">
    <property type="entry name" value="SET_dom"/>
</dbReference>
<dbReference type="GO" id="GO:0016279">
    <property type="term" value="F:protein-lysine N-methyltransferase activity"/>
    <property type="evidence" value="ECO:0007669"/>
    <property type="project" value="TreeGrafter"/>
</dbReference>
<name>A0AAV9NX95_9PEZI</name>
<protein>
    <recommendedName>
        <fullName evidence="2">SET domain-containing protein</fullName>
    </recommendedName>
</protein>
<organism evidence="3 4">
    <name type="scientific">Saxophila tyrrhenica</name>
    <dbReference type="NCBI Taxonomy" id="1690608"/>
    <lineage>
        <taxon>Eukaryota</taxon>
        <taxon>Fungi</taxon>
        <taxon>Dikarya</taxon>
        <taxon>Ascomycota</taxon>
        <taxon>Pezizomycotina</taxon>
        <taxon>Dothideomycetes</taxon>
        <taxon>Dothideomycetidae</taxon>
        <taxon>Mycosphaerellales</taxon>
        <taxon>Extremaceae</taxon>
        <taxon>Saxophila</taxon>
    </lineage>
</organism>
<dbReference type="RefSeq" id="XP_064654628.1">
    <property type="nucleotide sequence ID" value="XM_064807255.1"/>
</dbReference>
<comment type="caution">
    <text evidence="3">The sequence shown here is derived from an EMBL/GenBank/DDBJ whole genome shotgun (WGS) entry which is preliminary data.</text>
</comment>
<dbReference type="Pfam" id="PF00856">
    <property type="entry name" value="SET"/>
    <property type="match status" value="1"/>
</dbReference>
<evidence type="ECO:0000259" key="2">
    <source>
        <dbReference type="PROSITE" id="PS50280"/>
    </source>
</evidence>
<evidence type="ECO:0000256" key="1">
    <source>
        <dbReference type="SAM" id="MobiDB-lite"/>
    </source>
</evidence>
<keyword evidence="4" id="KW-1185">Reference proteome</keyword>
<dbReference type="Proteomes" id="UP001337655">
    <property type="component" value="Unassembled WGS sequence"/>
</dbReference>
<dbReference type="InterPro" id="IPR050600">
    <property type="entry name" value="SETD3_SETD6_MTase"/>
</dbReference>